<dbReference type="GeneID" id="99673670"/>
<evidence type="ECO:0000313" key="12">
    <source>
        <dbReference type="Proteomes" id="UP000239237"/>
    </source>
</evidence>
<dbReference type="EC" id="3.4.13.9" evidence="10"/>
<dbReference type="Pfam" id="PF00557">
    <property type="entry name" value="Peptidase_M24"/>
    <property type="match status" value="1"/>
</dbReference>
<dbReference type="Proteomes" id="UP000239237">
    <property type="component" value="Unassembled WGS sequence"/>
</dbReference>
<keyword evidence="10" id="KW-0645">Protease</keyword>
<dbReference type="SUPFAM" id="SSF53092">
    <property type="entry name" value="Creatinase/prolidase N-terminal domain"/>
    <property type="match status" value="1"/>
</dbReference>
<dbReference type="SUPFAM" id="SSF55920">
    <property type="entry name" value="Creatinase/aminopeptidase"/>
    <property type="match status" value="1"/>
</dbReference>
<evidence type="ECO:0000259" key="8">
    <source>
        <dbReference type="Pfam" id="PF01321"/>
    </source>
</evidence>
<evidence type="ECO:0000256" key="1">
    <source>
        <dbReference type="ARBA" id="ARBA00001936"/>
    </source>
</evidence>
<accession>A0A2N9K9S4</accession>
<dbReference type="InterPro" id="IPR000587">
    <property type="entry name" value="Creatinase_N"/>
</dbReference>
<dbReference type="PROSITE" id="PS00491">
    <property type="entry name" value="PROLINE_PEPTIDASE"/>
    <property type="match status" value="1"/>
</dbReference>
<keyword evidence="5" id="KW-0464">Manganese</keyword>
<organism evidence="10 11">
    <name type="scientific">Leuconostoc suionicum</name>
    <dbReference type="NCBI Taxonomy" id="1511761"/>
    <lineage>
        <taxon>Bacteria</taxon>
        <taxon>Bacillati</taxon>
        <taxon>Bacillota</taxon>
        <taxon>Bacilli</taxon>
        <taxon>Lactobacillales</taxon>
        <taxon>Lactobacillaceae</taxon>
        <taxon>Leuconostoc</taxon>
    </lineage>
</organism>
<dbReference type="Pfam" id="PF01321">
    <property type="entry name" value="Creatinase_N"/>
    <property type="match status" value="1"/>
</dbReference>
<dbReference type="Gene3D" id="3.40.350.10">
    <property type="entry name" value="Creatinase/prolidase N-terminal domain"/>
    <property type="match status" value="1"/>
</dbReference>
<dbReference type="AlphaFoldDB" id="A0A2N9K9S4"/>
<evidence type="ECO:0000259" key="7">
    <source>
        <dbReference type="Pfam" id="PF00557"/>
    </source>
</evidence>
<gene>
    <name evidence="10" type="primary">pepQ_1</name>
    <name evidence="9" type="ORF">LES8486_00987</name>
    <name evidence="10" type="ORF">LES9216_01134</name>
</gene>
<keyword evidence="3 6" id="KW-0479">Metal-binding</keyword>
<name>A0A2N9K9S4_9LACO</name>
<dbReference type="PANTHER" id="PTHR46112">
    <property type="entry name" value="AMINOPEPTIDASE"/>
    <property type="match status" value="1"/>
</dbReference>
<reference evidence="9 12" key="1">
    <citation type="submission" date="2018-02" db="EMBL/GenBank/DDBJ databases">
        <authorList>
            <person name="Rodrigo-Torres L."/>
            <person name="Arahal R. D."/>
            <person name="Lucena T."/>
        </authorList>
    </citation>
    <scope>NUCLEOTIDE SEQUENCE [LARGE SCALE GENOMIC DNA]</scope>
    <source>
        <strain evidence="9 12">CECT 8486</strain>
    </source>
</reference>
<keyword evidence="4 10" id="KW-0378">Hydrolase</keyword>
<evidence type="ECO:0000313" key="9">
    <source>
        <dbReference type="EMBL" id="SPD91990.1"/>
    </source>
</evidence>
<dbReference type="KEGG" id="lsu:A6B45_02635"/>
<dbReference type="EMBL" id="OKQR01000001">
    <property type="protein sequence ID" value="SPD91990.1"/>
    <property type="molecule type" value="Genomic_DNA"/>
</dbReference>
<feature type="domain" description="Creatinase N-terminal" evidence="8">
    <location>
        <begin position="6"/>
        <end position="139"/>
    </location>
</feature>
<evidence type="ECO:0000313" key="11">
    <source>
        <dbReference type="Proteomes" id="UP000237923"/>
    </source>
</evidence>
<dbReference type="InterPro" id="IPR000994">
    <property type="entry name" value="Pept_M24"/>
</dbReference>
<dbReference type="GO" id="GO:0102009">
    <property type="term" value="F:proline dipeptidase activity"/>
    <property type="evidence" value="ECO:0007669"/>
    <property type="project" value="UniProtKB-EC"/>
</dbReference>
<keyword evidence="12" id="KW-1185">Reference proteome</keyword>
<evidence type="ECO:0000256" key="4">
    <source>
        <dbReference type="ARBA" id="ARBA00022801"/>
    </source>
</evidence>
<evidence type="ECO:0000256" key="6">
    <source>
        <dbReference type="RuleBase" id="RU000590"/>
    </source>
</evidence>
<evidence type="ECO:0000256" key="3">
    <source>
        <dbReference type="ARBA" id="ARBA00022723"/>
    </source>
</evidence>
<feature type="domain" description="Peptidase M24" evidence="7">
    <location>
        <begin position="147"/>
        <end position="344"/>
    </location>
</feature>
<evidence type="ECO:0000313" key="10">
    <source>
        <dbReference type="EMBL" id="SPE07269.1"/>
    </source>
</evidence>
<reference evidence="10 11" key="2">
    <citation type="submission" date="2018-02" db="EMBL/GenBank/DDBJ databases">
        <authorList>
            <person name="Cohen D.B."/>
            <person name="Kent A.D."/>
        </authorList>
    </citation>
    <scope>NUCLEOTIDE SEQUENCE [LARGE SCALE GENOMIC DNA]</scope>
    <source>
        <strain evidence="10 11">CECT 9216</strain>
    </source>
</reference>
<dbReference type="InterPro" id="IPR036005">
    <property type="entry name" value="Creatinase/aminopeptidase-like"/>
</dbReference>
<dbReference type="InterPro" id="IPR050659">
    <property type="entry name" value="Peptidase_M24B"/>
</dbReference>
<sequence length="365" mass="39659">MNAEKISALTSWLTKQELSGAIITNFHSVAYLSGFESDPIERVLALVLLENSEPFLFGPALEVNSMKESGWRYAAFGYEDHENPWLKLADHIRTLTNGKKFAIEADDLTVARLNLLQTAFPDGQFSIDITDQINQLRLIKTPDEIAHMKAAGRDADHAFEIGFNALKSGISELAVAAELEYELKKAGVSSMSFETLVQFGAHAADPHGSTSTNTLNTGEMALFDLGTMTEGYASDATRTVAFGNVSDEAKKIHAITLEAQLTAQSQAKIGMTASELDAIARNIITKAGYGQYFNHRLGHGLGSSVHEFPSIMAGNDLILKEGMVFSIEPGIYVPGVAGVRIEDSGYMSKEGFIPYTHTSKALLQF</sequence>
<evidence type="ECO:0000256" key="5">
    <source>
        <dbReference type="ARBA" id="ARBA00023211"/>
    </source>
</evidence>
<protein>
    <submittedName>
        <fullName evidence="10">Xaa-Pro dipeptidase</fullName>
        <ecNumber evidence="10">3.4.13.9</ecNumber>
    </submittedName>
</protein>
<dbReference type="InterPro" id="IPR029149">
    <property type="entry name" value="Creatin/AminoP/Spt16_N"/>
</dbReference>
<comment type="cofactor">
    <cofactor evidence="1">
        <name>Mn(2+)</name>
        <dbReference type="ChEBI" id="CHEBI:29035"/>
    </cofactor>
</comment>
<evidence type="ECO:0000256" key="2">
    <source>
        <dbReference type="ARBA" id="ARBA00008766"/>
    </source>
</evidence>
<comment type="similarity">
    <text evidence="2 6">Belongs to the peptidase M24B family.</text>
</comment>
<dbReference type="GO" id="GO:0046872">
    <property type="term" value="F:metal ion binding"/>
    <property type="evidence" value="ECO:0007669"/>
    <property type="project" value="UniProtKB-KW"/>
</dbReference>
<dbReference type="RefSeq" id="WP_072613225.1">
    <property type="nucleotide sequence ID" value="NZ_AP017935.1"/>
</dbReference>
<dbReference type="InterPro" id="IPR001131">
    <property type="entry name" value="Peptidase_M24B_aminopep-P_CS"/>
</dbReference>
<proteinExistence type="inferred from homology"/>
<dbReference type="PANTHER" id="PTHR46112:SF10">
    <property type="entry name" value="DIPEPTIDASE YKVY-RELATED"/>
    <property type="match status" value="1"/>
</dbReference>
<dbReference type="CDD" id="cd01092">
    <property type="entry name" value="APP-like"/>
    <property type="match status" value="1"/>
</dbReference>
<dbReference type="Proteomes" id="UP000237923">
    <property type="component" value="Unassembled WGS sequence"/>
</dbReference>
<dbReference type="Gene3D" id="3.90.230.10">
    <property type="entry name" value="Creatinase/methionine aminopeptidase superfamily"/>
    <property type="match status" value="1"/>
</dbReference>
<dbReference type="EMBL" id="OKQU01000001">
    <property type="protein sequence ID" value="SPE07269.1"/>
    <property type="molecule type" value="Genomic_DNA"/>
</dbReference>
<keyword evidence="10" id="KW-0224">Dipeptidase</keyword>